<evidence type="ECO:0000313" key="3">
    <source>
        <dbReference type="Proteomes" id="UP000077266"/>
    </source>
</evidence>
<sequence length="251" mass="27697">MDYSSLQPFDGDAMMQDAPMMDVEEPVLSESLVQQNQHPDQRQEQLSAARDLPAQPASSSAVREPVRNLAVKVHIRKSGRVAWKYVGRAHAMQEFHGNSSRVVIRSVSSGKVLTTFSEMSDVQADKRGTFIVVASVESSGVTSWSLNAVNNSDALKLLASIELACYRCKQAILDPGRYNKSRRRIEKVVREDRRKRHNNKREEDELATAFGQQTIAADEGSTSSTPFDTHFPVDVPSAPAPAPAPMAMAMQ</sequence>
<protein>
    <submittedName>
        <fullName evidence="2">Uncharacterized protein</fullName>
    </submittedName>
</protein>
<dbReference type="OrthoDB" id="3227562at2759"/>
<keyword evidence="3" id="KW-1185">Reference proteome</keyword>
<organism evidence="2 3">
    <name type="scientific">Exidia glandulosa HHB12029</name>
    <dbReference type="NCBI Taxonomy" id="1314781"/>
    <lineage>
        <taxon>Eukaryota</taxon>
        <taxon>Fungi</taxon>
        <taxon>Dikarya</taxon>
        <taxon>Basidiomycota</taxon>
        <taxon>Agaricomycotina</taxon>
        <taxon>Agaricomycetes</taxon>
        <taxon>Auriculariales</taxon>
        <taxon>Exidiaceae</taxon>
        <taxon>Exidia</taxon>
    </lineage>
</organism>
<dbReference type="InParanoid" id="A0A165NEM9"/>
<reference evidence="2 3" key="1">
    <citation type="journal article" date="2016" name="Mol. Biol. Evol.">
        <title>Comparative Genomics of Early-Diverging Mushroom-Forming Fungi Provides Insights into the Origins of Lignocellulose Decay Capabilities.</title>
        <authorList>
            <person name="Nagy L.G."/>
            <person name="Riley R."/>
            <person name="Tritt A."/>
            <person name="Adam C."/>
            <person name="Daum C."/>
            <person name="Floudas D."/>
            <person name="Sun H."/>
            <person name="Yadav J.S."/>
            <person name="Pangilinan J."/>
            <person name="Larsson K.H."/>
            <person name="Matsuura K."/>
            <person name="Barry K."/>
            <person name="Labutti K."/>
            <person name="Kuo R."/>
            <person name="Ohm R.A."/>
            <person name="Bhattacharya S.S."/>
            <person name="Shirouzu T."/>
            <person name="Yoshinaga Y."/>
            <person name="Martin F.M."/>
            <person name="Grigoriev I.V."/>
            <person name="Hibbett D.S."/>
        </authorList>
    </citation>
    <scope>NUCLEOTIDE SEQUENCE [LARGE SCALE GENOMIC DNA]</scope>
    <source>
        <strain evidence="2 3">HHB12029</strain>
    </source>
</reference>
<feature type="region of interest" description="Disordered" evidence="1">
    <location>
        <begin position="210"/>
        <end position="251"/>
    </location>
</feature>
<dbReference type="EMBL" id="KV425899">
    <property type="protein sequence ID" value="KZW00637.1"/>
    <property type="molecule type" value="Genomic_DNA"/>
</dbReference>
<gene>
    <name evidence="2" type="ORF">EXIGLDRAFT_720872</name>
</gene>
<dbReference type="AlphaFoldDB" id="A0A165NEM9"/>
<feature type="region of interest" description="Disordered" evidence="1">
    <location>
        <begin position="31"/>
        <end position="63"/>
    </location>
</feature>
<evidence type="ECO:0000313" key="2">
    <source>
        <dbReference type="EMBL" id="KZW00637.1"/>
    </source>
</evidence>
<evidence type="ECO:0000256" key="1">
    <source>
        <dbReference type="SAM" id="MobiDB-lite"/>
    </source>
</evidence>
<name>A0A165NEM9_EXIGL</name>
<proteinExistence type="predicted"/>
<dbReference type="Proteomes" id="UP000077266">
    <property type="component" value="Unassembled WGS sequence"/>
</dbReference>
<accession>A0A165NEM9</accession>
<feature type="compositionally biased region" description="Polar residues" evidence="1">
    <location>
        <begin position="210"/>
        <end position="227"/>
    </location>
</feature>